<name>A0A1Q3DUP4_LENED</name>
<accession>A0A1Q3DUP4</accession>
<organism evidence="1 2">
    <name type="scientific">Lentinula edodes</name>
    <name type="common">Shiitake mushroom</name>
    <name type="synonym">Lentinus edodes</name>
    <dbReference type="NCBI Taxonomy" id="5353"/>
    <lineage>
        <taxon>Eukaryota</taxon>
        <taxon>Fungi</taxon>
        <taxon>Dikarya</taxon>
        <taxon>Basidiomycota</taxon>
        <taxon>Agaricomycotina</taxon>
        <taxon>Agaricomycetes</taxon>
        <taxon>Agaricomycetidae</taxon>
        <taxon>Agaricales</taxon>
        <taxon>Marasmiineae</taxon>
        <taxon>Omphalotaceae</taxon>
        <taxon>Lentinula</taxon>
    </lineage>
</organism>
<protein>
    <submittedName>
        <fullName evidence="1">Uncharacterized protein</fullName>
    </submittedName>
</protein>
<comment type="caution">
    <text evidence="1">The sequence shown here is derived from an EMBL/GenBank/DDBJ whole genome shotgun (WGS) entry which is preliminary data.</text>
</comment>
<dbReference type="Proteomes" id="UP000188533">
    <property type="component" value="Unassembled WGS sequence"/>
</dbReference>
<dbReference type="EMBL" id="BDGU01000002">
    <property type="protein sequence ID" value="GAV98714.1"/>
    <property type="molecule type" value="Genomic_DNA"/>
</dbReference>
<gene>
    <name evidence="1" type="ORF">LENED_000111</name>
</gene>
<proteinExistence type="predicted"/>
<sequence length="91" mass="10601">MTEMWNPVPYRNPRPKRLGIDSTFLPHQAPQIFRLILKRFWIMHKLFRFGTDHVKVIDVAVFVVDAPQDLVRIVRACPLLVHKILGNITAS</sequence>
<dbReference type="AlphaFoldDB" id="A0A1Q3DUP4"/>
<reference evidence="1 2" key="1">
    <citation type="submission" date="2016-08" db="EMBL/GenBank/DDBJ databases">
        <authorList>
            <consortium name="Lentinula edodes genome sequencing consortium"/>
            <person name="Sakamoto Y."/>
            <person name="Nakade K."/>
            <person name="Sato S."/>
            <person name="Yoshida Y."/>
            <person name="Miyazaki K."/>
            <person name="Natsume S."/>
            <person name="Konno N."/>
        </authorList>
    </citation>
    <scope>NUCLEOTIDE SEQUENCE [LARGE SCALE GENOMIC DNA]</scope>
    <source>
        <strain evidence="1 2">NBRC 111202</strain>
    </source>
</reference>
<keyword evidence="2" id="KW-1185">Reference proteome</keyword>
<evidence type="ECO:0000313" key="2">
    <source>
        <dbReference type="Proteomes" id="UP000188533"/>
    </source>
</evidence>
<reference evidence="1 2" key="2">
    <citation type="submission" date="2017-02" db="EMBL/GenBank/DDBJ databases">
        <title>A genome survey and senescence transcriptome analysis in Lentinula edodes.</title>
        <authorList>
            <person name="Sakamoto Y."/>
            <person name="Nakade K."/>
            <person name="Sato S."/>
            <person name="Yoshida Y."/>
            <person name="Miyazaki K."/>
            <person name="Natsume S."/>
            <person name="Konno N."/>
        </authorList>
    </citation>
    <scope>NUCLEOTIDE SEQUENCE [LARGE SCALE GENOMIC DNA]</scope>
    <source>
        <strain evidence="1 2">NBRC 111202</strain>
    </source>
</reference>
<evidence type="ECO:0000313" key="1">
    <source>
        <dbReference type="EMBL" id="GAV98714.1"/>
    </source>
</evidence>